<name>A0A2N9F0D4_FAGSY</name>
<protein>
    <submittedName>
        <fullName evidence="1">Uncharacterized protein</fullName>
    </submittedName>
</protein>
<organism evidence="1">
    <name type="scientific">Fagus sylvatica</name>
    <name type="common">Beechnut</name>
    <dbReference type="NCBI Taxonomy" id="28930"/>
    <lineage>
        <taxon>Eukaryota</taxon>
        <taxon>Viridiplantae</taxon>
        <taxon>Streptophyta</taxon>
        <taxon>Embryophyta</taxon>
        <taxon>Tracheophyta</taxon>
        <taxon>Spermatophyta</taxon>
        <taxon>Magnoliopsida</taxon>
        <taxon>eudicotyledons</taxon>
        <taxon>Gunneridae</taxon>
        <taxon>Pentapetalae</taxon>
        <taxon>rosids</taxon>
        <taxon>fabids</taxon>
        <taxon>Fagales</taxon>
        <taxon>Fagaceae</taxon>
        <taxon>Fagus</taxon>
    </lineage>
</organism>
<proteinExistence type="predicted"/>
<gene>
    <name evidence="1" type="ORF">FSB_LOCUS12339</name>
</gene>
<sequence length="351" mass="39478">MPEPKSCTNEGGVVLFIEGRARLARHHATRRVMMPHAACACHVAVLSIHASTPPNLPRFSRAYPFLTRFSRAVLEVFQNSKWVMQHISGKPLTSSFQRYKVFTNRNSNERFMAPGSWGAGVVFVCFSGEDSGQTGDAIGEPRVPHRSWSRHLSNAPGLAGQLIASRKDSAPCALPNFARFWIRGNRAWVREIYGSANRGPPEWFLGPFEDSFPIGILARPDKILAIREFHVVHECVFFPTCLGLQINLLRVKKTLRASVATSVGKFQKFQHSLISSTCFRARRRRSSRCRISAILVSPVSSCYLLSKGTGLAQRRTWVLQDMILRTEAVGMFLISRGHLPISRFRLDWRSS</sequence>
<dbReference type="EMBL" id="OIVN01000712">
    <property type="protein sequence ID" value="SPC84457.1"/>
    <property type="molecule type" value="Genomic_DNA"/>
</dbReference>
<accession>A0A2N9F0D4</accession>
<dbReference type="AlphaFoldDB" id="A0A2N9F0D4"/>
<evidence type="ECO:0000313" key="1">
    <source>
        <dbReference type="EMBL" id="SPC84457.1"/>
    </source>
</evidence>
<reference evidence="1" key="1">
    <citation type="submission" date="2018-02" db="EMBL/GenBank/DDBJ databases">
        <authorList>
            <person name="Cohen D.B."/>
            <person name="Kent A.D."/>
        </authorList>
    </citation>
    <scope>NUCLEOTIDE SEQUENCE</scope>
</reference>